<dbReference type="InterPro" id="IPR052762">
    <property type="entry name" value="PCW_deacetylase/CE"/>
</dbReference>
<feature type="domain" description="Carbohydrate esterase 2 N-terminal" evidence="2">
    <location>
        <begin position="35"/>
        <end position="142"/>
    </location>
</feature>
<dbReference type="CDD" id="cd01831">
    <property type="entry name" value="Endoglucanase_E_like"/>
    <property type="match status" value="1"/>
</dbReference>
<dbReference type="InterPro" id="IPR040794">
    <property type="entry name" value="CE2_N"/>
</dbReference>
<dbReference type="KEGG" id="mbas:ALGA_0041"/>
<keyword evidence="1" id="KW-0732">Signal</keyword>
<dbReference type="RefSeq" id="WP_096427377.1">
    <property type="nucleotide sequence ID" value="NZ_AP018042.1"/>
</dbReference>
<dbReference type="Gene3D" id="2.60.120.260">
    <property type="entry name" value="Galactose-binding domain-like"/>
    <property type="match status" value="1"/>
</dbReference>
<dbReference type="SUPFAM" id="SSF52266">
    <property type="entry name" value="SGNH hydrolase"/>
    <property type="match status" value="1"/>
</dbReference>
<protein>
    <submittedName>
        <fullName evidence="3">Electron transporter RnfD</fullName>
    </submittedName>
</protein>
<dbReference type="Gene3D" id="3.40.50.1110">
    <property type="entry name" value="SGNH hydrolase"/>
    <property type="match status" value="1"/>
</dbReference>
<gene>
    <name evidence="3" type="ORF">ALGA_0041</name>
</gene>
<accession>A0A1Y1CDL2</accession>
<evidence type="ECO:0000313" key="3">
    <source>
        <dbReference type="EMBL" id="BAX78436.1"/>
    </source>
</evidence>
<name>A0A1Y1CDL2_9BACT</name>
<dbReference type="Pfam" id="PF17996">
    <property type="entry name" value="CE2_N"/>
    <property type="match status" value="1"/>
</dbReference>
<dbReference type="EMBL" id="AP018042">
    <property type="protein sequence ID" value="BAX78436.1"/>
    <property type="molecule type" value="Genomic_DNA"/>
</dbReference>
<dbReference type="InterPro" id="IPR037461">
    <property type="entry name" value="CtCE2-like_dom"/>
</dbReference>
<reference evidence="3 4" key="1">
    <citation type="journal article" date="2018" name="Mar. Genomics">
        <title>Complete genome sequence of Marinifilaceae bacterium strain SPP2, isolated from the Antarctic marine sediment.</title>
        <authorList>
            <person name="Watanabe M."/>
            <person name="Kojima H."/>
            <person name="Fukui M."/>
        </authorList>
    </citation>
    <scope>NUCLEOTIDE SEQUENCE [LARGE SCALE GENOMIC DNA]</scope>
    <source>
        <strain evidence="3 4">SPP2</strain>
    </source>
</reference>
<feature type="signal peptide" evidence="1">
    <location>
        <begin position="1"/>
        <end position="17"/>
    </location>
</feature>
<dbReference type="PANTHER" id="PTHR37834:SF2">
    <property type="entry name" value="ESTERASE, SGNH HYDROLASE-TYPE"/>
    <property type="match status" value="1"/>
</dbReference>
<sequence length="362" mass="41621">MKYFLALVLSISLFVSCNNLPKQITIKPTSEALNYMGRTVWAIDSSVAELCWSGASVSLNFEGENLKATLKNSERDNYYNVIIDGVADTILHIDTLRKEYVLAKNLQKGKHNIQLFRRTEWTFGKTQFYGFKIEGNAKLLPADSKKKRSIEFYGNSITAGHGVDDPTDQDRWDSIYSNNYHTYASVAARHFDAQYSCIARGGIGIMVSWFNQIMPELYYRHDPTDSNSKWDFKSNPVDVVVVNLFQNDSWIVNYQEHEEYKRRFTNNTPDKKYIIKAYANFISKIRGHYPNANIVCMLGNMDVTQEGSLWPEYVEEAITTLKDDKISSFFMPYKNSEGHPKIADQKLMGEALIQHIEETIGW</sequence>
<dbReference type="PANTHER" id="PTHR37834">
    <property type="entry name" value="GDSL-LIKE LIPASE/ACYLHYDROLASE DOMAIN PROTEIN (AFU_ORTHOLOGUE AFUA_2G00620)"/>
    <property type="match status" value="1"/>
</dbReference>
<dbReference type="Proteomes" id="UP000218267">
    <property type="component" value="Chromosome"/>
</dbReference>
<keyword evidence="4" id="KW-1185">Reference proteome</keyword>
<evidence type="ECO:0000256" key="1">
    <source>
        <dbReference type="SAM" id="SignalP"/>
    </source>
</evidence>
<dbReference type="AlphaFoldDB" id="A0A1Y1CDL2"/>
<dbReference type="OrthoDB" id="9801375at2"/>
<dbReference type="GO" id="GO:0052689">
    <property type="term" value="F:carboxylic ester hydrolase activity"/>
    <property type="evidence" value="ECO:0007669"/>
    <property type="project" value="InterPro"/>
</dbReference>
<dbReference type="InterPro" id="IPR036514">
    <property type="entry name" value="SGNH_hydro_sf"/>
</dbReference>
<dbReference type="PROSITE" id="PS51257">
    <property type="entry name" value="PROKAR_LIPOPROTEIN"/>
    <property type="match status" value="1"/>
</dbReference>
<proteinExistence type="predicted"/>
<evidence type="ECO:0000313" key="4">
    <source>
        <dbReference type="Proteomes" id="UP000218267"/>
    </source>
</evidence>
<feature type="chain" id="PRO_5013254147" evidence="1">
    <location>
        <begin position="18"/>
        <end position="362"/>
    </location>
</feature>
<organism evidence="3 4">
    <name type="scientific">Labilibaculum antarcticum</name>
    <dbReference type="NCBI Taxonomy" id="1717717"/>
    <lineage>
        <taxon>Bacteria</taxon>
        <taxon>Pseudomonadati</taxon>
        <taxon>Bacteroidota</taxon>
        <taxon>Bacteroidia</taxon>
        <taxon>Marinilabiliales</taxon>
        <taxon>Marinifilaceae</taxon>
        <taxon>Labilibaculum</taxon>
    </lineage>
</organism>
<evidence type="ECO:0000259" key="2">
    <source>
        <dbReference type="Pfam" id="PF17996"/>
    </source>
</evidence>
<reference evidence="4" key="2">
    <citation type="journal article" date="2020" name="Antonie Van Leeuwenhoek">
        <title>Labilibaculum antarcticum sp. nov., a novel facultative anaerobic, psychrotorelant bacterium isolated from marine sediment of Antarctica.</title>
        <authorList>
            <person name="Watanabe M."/>
            <person name="Kojima H."/>
            <person name="Fukui M."/>
        </authorList>
    </citation>
    <scope>NUCLEOTIDE SEQUENCE [LARGE SCALE GENOMIC DNA]</scope>
    <source>
        <strain evidence="4">SPP2</strain>
    </source>
</reference>